<dbReference type="PRINTS" id="PR01415">
    <property type="entry name" value="ANKYRIN"/>
</dbReference>
<dbReference type="PROSITE" id="PS50202">
    <property type="entry name" value="MSP"/>
    <property type="match status" value="1"/>
</dbReference>
<accession>A0A8N4I8N3</accession>
<dbReference type="Gene3D" id="2.60.40.10">
    <property type="entry name" value="Immunoglobulins"/>
    <property type="match status" value="1"/>
</dbReference>
<dbReference type="InterPro" id="IPR036770">
    <property type="entry name" value="Ankyrin_rpt-contain_sf"/>
</dbReference>
<dbReference type="InterPro" id="IPR002110">
    <property type="entry name" value="Ankyrin_rpt"/>
</dbReference>
<dbReference type="SUPFAM" id="SSF49354">
    <property type="entry name" value="PapD-like"/>
    <property type="match status" value="1"/>
</dbReference>
<feature type="repeat" description="ANK" evidence="3">
    <location>
        <begin position="271"/>
        <end position="303"/>
    </location>
</feature>
<feature type="repeat" description="ANK" evidence="3">
    <location>
        <begin position="391"/>
        <end position="423"/>
    </location>
</feature>
<evidence type="ECO:0000256" key="4">
    <source>
        <dbReference type="SAM" id="MobiDB-lite"/>
    </source>
</evidence>
<dbReference type="OrthoDB" id="194358at2759"/>
<evidence type="ECO:0000313" key="6">
    <source>
        <dbReference type="Proteomes" id="UP000504607"/>
    </source>
</evidence>
<organism evidence="6 7">
    <name type="scientific">Elaeis guineensis var. tenera</name>
    <name type="common">Oil palm</name>
    <dbReference type="NCBI Taxonomy" id="51953"/>
    <lineage>
        <taxon>Eukaryota</taxon>
        <taxon>Viridiplantae</taxon>
        <taxon>Streptophyta</taxon>
        <taxon>Embryophyta</taxon>
        <taxon>Tracheophyta</taxon>
        <taxon>Spermatophyta</taxon>
        <taxon>Magnoliopsida</taxon>
        <taxon>Liliopsida</taxon>
        <taxon>Arecaceae</taxon>
        <taxon>Arecoideae</taxon>
        <taxon>Cocoseae</taxon>
        <taxon>Elaeidinae</taxon>
        <taxon>Elaeis</taxon>
    </lineage>
</organism>
<dbReference type="Proteomes" id="UP000504607">
    <property type="component" value="Chromosome 5"/>
</dbReference>
<dbReference type="SMART" id="SM00248">
    <property type="entry name" value="ANK"/>
    <property type="match status" value="6"/>
</dbReference>
<dbReference type="PROSITE" id="PS50297">
    <property type="entry name" value="ANK_REP_REGION"/>
    <property type="match status" value="5"/>
</dbReference>
<dbReference type="Pfam" id="PF12796">
    <property type="entry name" value="Ank_2"/>
    <property type="match status" value="2"/>
</dbReference>
<evidence type="ECO:0000256" key="3">
    <source>
        <dbReference type="PROSITE-ProRule" id="PRU00023"/>
    </source>
</evidence>
<dbReference type="Pfam" id="PF00635">
    <property type="entry name" value="Motile_Sperm"/>
    <property type="match status" value="1"/>
</dbReference>
<dbReference type="InterPro" id="IPR013783">
    <property type="entry name" value="Ig-like_fold"/>
</dbReference>
<keyword evidence="6" id="KW-1185">Reference proteome</keyword>
<evidence type="ECO:0000313" key="7">
    <source>
        <dbReference type="RefSeq" id="XP_029120611.1"/>
    </source>
</evidence>
<sequence length="466" mass="49660">MAAVEKLVEVVETEVVIEFKPGVKCRSDLHLRSLHPTAVVAFKVQTSAPHKFHVNPPNGVLPPLSSAVLQVILRPQPLPPPTFPRSPSDRFLIKASFSAAFDDADATHDTRLKVAYVGPFLLRHAASLGDTAAVRHLLRRQPSLLPRLPPADSAALLRSADPSLLPLLLDLPASTSPPSPSASPSHKPPVKEKPNGEAAAATATPRGWTAVHAAAAAGEYGELLRAIEEWGVDARDGEGRTALHVAAGRGHVRCARTLVERGAEKNARSGDGRTALYRAAGNGDAEMVAALLEMRADAGIATARGRTPLDVARDKGHLEVVEMLERGEMVMTASRRGDLRRLECLLKKRIGIHGHDQYGMTALHSAAIKGHRDIVSLLIEFGMDVECQDIEGHTPLHLAVEGGHLETVELLIDMGANINAKTKRGATPYLMATSMGYDAMSQLLLSRGATSSSCIASSSSSSTSRN</sequence>
<dbReference type="InterPro" id="IPR000535">
    <property type="entry name" value="MSP_dom"/>
</dbReference>
<dbReference type="PANTHER" id="PTHR24198">
    <property type="entry name" value="ANKYRIN REPEAT AND PROTEIN KINASE DOMAIN-CONTAINING PROTEIN"/>
    <property type="match status" value="1"/>
</dbReference>
<dbReference type="InterPro" id="IPR008962">
    <property type="entry name" value="PapD-like_sf"/>
</dbReference>
<evidence type="ECO:0000256" key="1">
    <source>
        <dbReference type="ARBA" id="ARBA00022737"/>
    </source>
</evidence>
<dbReference type="PROSITE" id="PS50088">
    <property type="entry name" value="ANK_REPEAT"/>
    <property type="match status" value="5"/>
</dbReference>
<dbReference type="SUPFAM" id="SSF48403">
    <property type="entry name" value="Ankyrin repeat"/>
    <property type="match status" value="1"/>
</dbReference>
<gene>
    <name evidence="7" type="primary">LOC105045872</name>
</gene>
<dbReference type="Gene3D" id="1.25.40.20">
    <property type="entry name" value="Ankyrin repeat-containing domain"/>
    <property type="match status" value="2"/>
</dbReference>
<evidence type="ECO:0000256" key="2">
    <source>
        <dbReference type="ARBA" id="ARBA00023043"/>
    </source>
</evidence>
<dbReference type="AlphaFoldDB" id="A0A8N4I8N3"/>
<feature type="repeat" description="ANK" evidence="3">
    <location>
        <begin position="304"/>
        <end position="324"/>
    </location>
</feature>
<feature type="domain" description="MSP" evidence="5">
    <location>
        <begin position="1"/>
        <end position="117"/>
    </location>
</feature>
<feature type="repeat" description="ANK" evidence="3">
    <location>
        <begin position="358"/>
        <end position="390"/>
    </location>
</feature>
<protein>
    <submittedName>
        <fullName evidence="7">Ankyrin-1</fullName>
    </submittedName>
</protein>
<dbReference type="KEGG" id="egu:105045872"/>
<feature type="region of interest" description="Disordered" evidence="4">
    <location>
        <begin position="168"/>
        <end position="205"/>
    </location>
</feature>
<dbReference type="PANTHER" id="PTHR24198:SF165">
    <property type="entry name" value="ANKYRIN REPEAT-CONTAINING PROTEIN-RELATED"/>
    <property type="match status" value="1"/>
</dbReference>
<reference evidence="7" key="1">
    <citation type="submission" date="2025-08" db="UniProtKB">
        <authorList>
            <consortium name="RefSeq"/>
        </authorList>
    </citation>
    <scope>IDENTIFICATION</scope>
</reference>
<keyword evidence="2 3" id="KW-0040">ANK repeat</keyword>
<dbReference type="Pfam" id="PF00023">
    <property type="entry name" value="Ank"/>
    <property type="match status" value="1"/>
</dbReference>
<feature type="repeat" description="ANK" evidence="3">
    <location>
        <begin position="238"/>
        <end position="270"/>
    </location>
</feature>
<proteinExistence type="predicted"/>
<name>A0A8N4I8N3_ELAGV</name>
<keyword evidence="1" id="KW-0677">Repeat</keyword>
<evidence type="ECO:0000259" key="5">
    <source>
        <dbReference type="PROSITE" id="PS50202"/>
    </source>
</evidence>
<dbReference type="RefSeq" id="XP_029120611.1">
    <property type="nucleotide sequence ID" value="XM_029264778.1"/>
</dbReference>